<organism evidence="8 9">
    <name type="scientific">Candidimonas humi</name>
    <dbReference type="NCBI Taxonomy" id="683355"/>
    <lineage>
        <taxon>Bacteria</taxon>
        <taxon>Pseudomonadati</taxon>
        <taxon>Pseudomonadota</taxon>
        <taxon>Betaproteobacteria</taxon>
        <taxon>Burkholderiales</taxon>
        <taxon>Alcaligenaceae</taxon>
        <taxon>Candidimonas</taxon>
    </lineage>
</organism>
<feature type="binding site" evidence="6">
    <location>
        <begin position="13"/>
        <end position="20"/>
    </location>
    <ligand>
        <name>ATP</name>
        <dbReference type="ChEBI" id="CHEBI:30616"/>
    </ligand>
</feature>
<dbReference type="EC" id="2.7.4.9" evidence="6"/>
<keyword evidence="9" id="KW-1185">Reference proteome</keyword>
<keyword evidence="3 6" id="KW-0547">Nucleotide-binding</keyword>
<evidence type="ECO:0000256" key="6">
    <source>
        <dbReference type="HAMAP-Rule" id="MF_00165"/>
    </source>
</evidence>
<evidence type="ECO:0000256" key="5">
    <source>
        <dbReference type="ARBA" id="ARBA00022840"/>
    </source>
</evidence>
<dbReference type="Proteomes" id="UP001595848">
    <property type="component" value="Unassembled WGS sequence"/>
</dbReference>
<accession>A0ABV8NTE5</accession>
<evidence type="ECO:0000256" key="4">
    <source>
        <dbReference type="ARBA" id="ARBA00022777"/>
    </source>
</evidence>
<dbReference type="EMBL" id="JBHSBV010000001">
    <property type="protein sequence ID" value="MFC4199581.1"/>
    <property type="molecule type" value="Genomic_DNA"/>
</dbReference>
<keyword evidence="5 6" id="KW-0067">ATP-binding</keyword>
<comment type="similarity">
    <text evidence="6">Belongs to the thymidylate kinase family.</text>
</comment>
<evidence type="ECO:0000313" key="9">
    <source>
        <dbReference type="Proteomes" id="UP001595848"/>
    </source>
</evidence>
<feature type="domain" description="Thymidylate kinase-like" evidence="7">
    <location>
        <begin position="11"/>
        <end position="194"/>
    </location>
</feature>
<dbReference type="RefSeq" id="WP_217962732.1">
    <property type="nucleotide sequence ID" value="NZ_JAHTBN010000001.1"/>
</dbReference>
<keyword evidence="2 6" id="KW-0545">Nucleotide biosynthesis</keyword>
<protein>
    <recommendedName>
        <fullName evidence="6">Thymidylate kinase</fullName>
        <ecNumber evidence="6">2.7.4.9</ecNumber>
    </recommendedName>
    <alternativeName>
        <fullName evidence="6">dTMP kinase</fullName>
    </alternativeName>
</protein>
<reference evidence="9" key="1">
    <citation type="journal article" date="2019" name="Int. J. Syst. Evol. Microbiol.">
        <title>The Global Catalogue of Microorganisms (GCM) 10K type strain sequencing project: providing services to taxonomists for standard genome sequencing and annotation.</title>
        <authorList>
            <consortium name="The Broad Institute Genomics Platform"/>
            <consortium name="The Broad Institute Genome Sequencing Center for Infectious Disease"/>
            <person name="Wu L."/>
            <person name="Ma J."/>
        </authorList>
    </citation>
    <scope>NUCLEOTIDE SEQUENCE [LARGE SCALE GENOMIC DNA]</scope>
    <source>
        <strain evidence="9">LMG 24813</strain>
    </source>
</reference>
<name>A0ABV8NTE5_9BURK</name>
<dbReference type="InterPro" id="IPR039430">
    <property type="entry name" value="Thymidylate_kin-like_dom"/>
</dbReference>
<keyword evidence="4 6" id="KW-0418">Kinase</keyword>
<dbReference type="Pfam" id="PF02223">
    <property type="entry name" value="Thymidylate_kin"/>
    <property type="match status" value="1"/>
</dbReference>
<comment type="function">
    <text evidence="6">Phosphorylation of dTMP to form dTDP in both de novo and salvage pathways of dTTP synthesis.</text>
</comment>
<dbReference type="GO" id="GO:0004798">
    <property type="term" value="F:dTMP kinase activity"/>
    <property type="evidence" value="ECO:0007669"/>
    <property type="project" value="UniProtKB-EC"/>
</dbReference>
<dbReference type="NCBIfam" id="TIGR00041">
    <property type="entry name" value="DTMP_kinase"/>
    <property type="match status" value="1"/>
</dbReference>
<evidence type="ECO:0000256" key="2">
    <source>
        <dbReference type="ARBA" id="ARBA00022727"/>
    </source>
</evidence>
<dbReference type="HAMAP" id="MF_00165">
    <property type="entry name" value="Thymidylate_kinase"/>
    <property type="match status" value="1"/>
</dbReference>
<gene>
    <name evidence="6 8" type="primary">tmk</name>
    <name evidence="8" type="ORF">ACFOY1_01325</name>
</gene>
<dbReference type="PANTHER" id="PTHR10344">
    <property type="entry name" value="THYMIDYLATE KINASE"/>
    <property type="match status" value="1"/>
</dbReference>
<evidence type="ECO:0000259" key="7">
    <source>
        <dbReference type="Pfam" id="PF02223"/>
    </source>
</evidence>
<evidence type="ECO:0000256" key="1">
    <source>
        <dbReference type="ARBA" id="ARBA00022679"/>
    </source>
</evidence>
<comment type="caution">
    <text evidence="8">The sequence shown here is derived from an EMBL/GenBank/DDBJ whole genome shotgun (WGS) entry which is preliminary data.</text>
</comment>
<keyword evidence="1 6" id="KW-0808">Transferase</keyword>
<evidence type="ECO:0000256" key="3">
    <source>
        <dbReference type="ARBA" id="ARBA00022741"/>
    </source>
</evidence>
<comment type="catalytic activity">
    <reaction evidence="6">
        <text>dTMP + ATP = dTDP + ADP</text>
        <dbReference type="Rhea" id="RHEA:13517"/>
        <dbReference type="ChEBI" id="CHEBI:30616"/>
        <dbReference type="ChEBI" id="CHEBI:58369"/>
        <dbReference type="ChEBI" id="CHEBI:63528"/>
        <dbReference type="ChEBI" id="CHEBI:456216"/>
        <dbReference type="EC" id="2.7.4.9"/>
    </reaction>
</comment>
<dbReference type="CDD" id="cd01672">
    <property type="entry name" value="TMPK"/>
    <property type="match status" value="1"/>
</dbReference>
<sequence>MQKRRGCFITLEGLDGAGKSTHVQWLVDEIRGRGVSVLATREPGGTALGEALRAIMLERPMHLRTETLLMFAARCEHIEQVIEPALARGDWVVCDRYTDATYAYQGGGRELGAEPIRVLEQWVHPGLQPDRTWLFDVPLEVARGRLAGMREPDRFERENGAFFERTRKAYHERARQCPQRIRIVDSTRPIEAVRSGLADDLNDLLQAWQDPGRPPSSGGGTSHE</sequence>
<dbReference type="InterPro" id="IPR018094">
    <property type="entry name" value="Thymidylate_kinase"/>
</dbReference>
<dbReference type="PANTHER" id="PTHR10344:SF4">
    <property type="entry name" value="UMP-CMP KINASE 2, MITOCHONDRIAL"/>
    <property type="match status" value="1"/>
</dbReference>
<proteinExistence type="inferred from homology"/>
<evidence type="ECO:0000313" key="8">
    <source>
        <dbReference type="EMBL" id="MFC4199581.1"/>
    </source>
</evidence>